<comment type="catalytic activity">
    <reaction evidence="11">
        <text>DNA(n) + a 2'-deoxyribonucleoside 5'-triphosphate = DNA(n+1) + diphosphate</text>
        <dbReference type="Rhea" id="RHEA:22508"/>
        <dbReference type="Rhea" id="RHEA-COMP:17339"/>
        <dbReference type="Rhea" id="RHEA-COMP:17340"/>
        <dbReference type="ChEBI" id="CHEBI:33019"/>
        <dbReference type="ChEBI" id="CHEBI:61560"/>
        <dbReference type="ChEBI" id="CHEBI:173112"/>
        <dbReference type="EC" id="2.7.7.7"/>
    </reaction>
</comment>
<dbReference type="InterPro" id="IPR045085">
    <property type="entry name" value="HLD_clamp_pol_III_gamma_tau"/>
</dbReference>
<proteinExistence type="inferred from homology"/>
<evidence type="ECO:0000256" key="11">
    <source>
        <dbReference type="ARBA" id="ARBA00049244"/>
    </source>
</evidence>
<keyword evidence="4 14" id="KW-0548">Nucleotidyltransferase</keyword>
<protein>
    <recommendedName>
        <fullName evidence="2">DNA-directed DNA polymerase</fullName>
        <ecNumber evidence="2">2.7.7.7</ecNumber>
    </recommendedName>
</protein>
<evidence type="ECO:0000256" key="3">
    <source>
        <dbReference type="ARBA" id="ARBA00022679"/>
    </source>
</evidence>
<accession>A0A6L5GTG9</accession>
<dbReference type="GO" id="GO:0046872">
    <property type="term" value="F:metal ion binding"/>
    <property type="evidence" value="ECO:0007669"/>
    <property type="project" value="UniProtKB-KW"/>
</dbReference>
<dbReference type="EC" id="2.7.7.7" evidence="2"/>
<dbReference type="Gene3D" id="1.10.8.60">
    <property type="match status" value="1"/>
</dbReference>
<feature type="compositionally biased region" description="Low complexity" evidence="12">
    <location>
        <begin position="400"/>
        <end position="452"/>
    </location>
</feature>
<evidence type="ECO:0000256" key="6">
    <source>
        <dbReference type="ARBA" id="ARBA00022723"/>
    </source>
</evidence>
<dbReference type="GO" id="GO:0009360">
    <property type="term" value="C:DNA polymerase III complex"/>
    <property type="evidence" value="ECO:0007669"/>
    <property type="project" value="InterPro"/>
</dbReference>
<dbReference type="PANTHER" id="PTHR11669:SF0">
    <property type="entry name" value="PROTEIN STICHEL-LIKE 2"/>
    <property type="match status" value="1"/>
</dbReference>
<dbReference type="Pfam" id="PF13177">
    <property type="entry name" value="DNA_pol3_delta2"/>
    <property type="match status" value="1"/>
</dbReference>
<dbReference type="InterPro" id="IPR012763">
    <property type="entry name" value="DNA_pol_III_sug/sutau_N"/>
</dbReference>
<dbReference type="NCBIfam" id="TIGR02397">
    <property type="entry name" value="dnaX_nterm"/>
    <property type="match status" value="1"/>
</dbReference>
<evidence type="ECO:0000256" key="8">
    <source>
        <dbReference type="ARBA" id="ARBA00022833"/>
    </source>
</evidence>
<feature type="compositionally biased region" description="Pro residues" evidence="12">
    <location>
        <begin position="385"/>
        <end position="399"/>
    </location>
</feature>
<dbReference type="InterPro" id="IPR008921">
    <property type="entry name" value="DNA_pol3_clamp-load_cplx_C"/>
</dbReference>
<dbReference type="CDD" id="cd00009">
    <property type="entry name" value="AAA"/>
    <property type="match status" value="1"/>
</dbReference>
<dbReference type="PANTHER" id="PTHR11669">
    <property type="entry name" value="REPLICATION FACTOR C / DNA POLYMERASE III GAMMA-TAU SUBUNIT"/>
    <property type="match status" value="1"/>
</dbReference>
<keyword evidence="7" id="KW-0547">Nucleotide-binding</keyword>
<dbReference type="GO" id="GO:0003677">
    <property type="term" value="F:DNA binding"/>
    <property type="evidence" value="ECO:0007669"/>
    <property type="project" value="InterPro"/>
</dbReference>
<dbReference type="InterPro" id="IPR022754">
    <property type="entry name" value="DNA_pol_III_gamma-3"/>
</dbReference>
<dbReference type="GO" id="GO:0003887">
    <property type="term" value="F:DNA-directed DNA polymerase activity"/>
    <property type="evidence" value="ECO:0007669"/>
    <property type="project" value="UniProtKB-KW"/>
</dbReference>
<evidence type="ECO:0000256" key="12">
    <source>
        <dbReference type="SAM" id="MobiDB-lite"/>
    </source>
</evidence>
<dbReference type="Gene3D" id="1.20.272.10">
    <property type="match status" value="1"/>
</dbReference>
<evidence type="ECO:0000256" key="5">
    <source>
        <dbReference type="ARBA" id="ARBA00022705"/>
    </source>
</evidence>
<evidence type="ECO:0000256" key="2">
    <source>
        <dbReference type="ARBA" id="ARBA00012417"/>
    </source>
</evidence>
<keyword evidence="3 14" id="KW-0808">Transferase</keyword>
<dbReference type="CDD" id="cd18137">
    <property type="entry name" value="HLD_clamp_pol_III_gamma_tau"/>
    <property type="match status" value="1"/>
</dbReference>
<evidence type="ECO:0000259" key="13">
    <source>
        <dbReference type="SMART" id="SM00382"/>
    </source>
</evidence>
<keyword evidence="15" id="KW-1185">Reference proteome</keyword>
<dbReference type="GO" id="GO:0005524">
    <property type="term" value="F:ATP binding"/>
    <property type="evidence" value="ECO:0007669"/>
    <property type="project" value="UniProtKB-KW"/>
</dbReference>
<keyword evidence="8" id="KW-0862">Zinc</keyword>
<reference evidence="14" key="1">
    <citation type="journal article" date="2020" name="Appl. Environ. Microbiol.">
        <title>Medium-Chain Fatty Acid Synthesis by 'Candidatus Weimeria bifida' gen. nov., sp. nov., and 'Candidatus Pseudoramibacter fermentans' sp. nov.</title>
        <authorList>
            <person name="Scarborough M.J."/>
            <person name="Myers K.S."/>
            <person name="Donohue T.J."/>
            <person name="Noguera D.R."/>
        </authorList>
    </citation>
    <scope>NUCLEOTIDE SEQUENCE</scope>
    <source>
        <strain evidence="14">EUB1.1</strain>
    </source>
</reference>
<gene>
    <name evidence="14" type="primary">dnaX</name>
    <name evidence="14" type="ORF">FRC53_08290</name>
</gene>
<dbReference type="InterPro" id="IPR027417">
    <property type="entry name" value="P-loop_NTPase"/>
</dbReference>
<dbReference type="SUPFAM" id="SSF52540">
    <property type="entry name" value="P-loop containing nucleoside triphosphate hydrolases"/>
    <property type="match status" value="1"/>
</dbReference>
<evidence type="ECO:0000256" key="10">
    <source>
        <dbReference type="ARBA" id="ARBA00022932"/>
    </source>
</evidence>
<sequence length="554" mass="60519">MAYMALYRKYRPKSFDEVVGQEVAIRILKNQITSGRIGHAYLLTGIRGTGKTTIAKIFARAINCPNNQDGNPCNVCETCREIEQPGVMDIIEIDAASNRGVDEIRDIREKVKYPPTLGRYKVYIIDEVHMLTREAFNALLKTLEEPPAHVVFILATTEPNKLPMTILSRCQRFDIRPISQEAIVARMAEILEDLDVQVEPEALQFIAARGDHSMRDALSILDQVIDLREDGRPITYSQVLDFLGMADQQTIRQLIAHIAEQDAASALTLLKTLKARGRDAALILDQMIDAVHQALIVQTTGETAMAILGIGQDDYDALLATAQLTGGGQLFDIMDVLIDAKEKLKYNDVAEIVLEMTVLKLCTAQTIRAADPAPAVKRTVDTAPPRQPAIKPAPSPQPKVTPAAPQKPAAQTAAPAPEARPKQNAAAAPKAQAAPRQAKPAAAPKQGGADAQTLKKKMTAALKKKAPLDGKMFEKGRLIQKDADHFELCFFEDSGDRMACDRCTRSQAKLEKLAGSVAGRKVQLTIKSVKKNFSEMSLAEKTAAIVGNVPIVRK</sequence>
<dbReference type="Pfam" id="PF12169">
    <property type="entry name" value="DNA_pol3_gamma3"/>
    <property type="match status" value="1"/>
</dbReference>
<dbReference type="SMART" id="SM00382">
    <property type="entry name" value="AAA"/>
    <property type="match status" value="1"/>
</dbReference>
<dbReference type="InterPro" id="IPR003593">
    <property type="entry name" value="AAA+_ATPase"/>
</dbReference>
<dbReference type="NCBIfam" id="NF004046">
    <property type="entry name" value="PRK05563.1"/>
    <property type="match status" value="1"/>
</dbReference>
<dbReference type="GO" id="GO:0006261">
    <property type="term" value="P:DNA-templated DNA replication"/>
    <property type="evidence" value="ECO:0007669"/>
    <property type="project" value="TreeGrafter"/>
</dbReference>
<dbReference type="FunFam" id="3.40.50.300:FF:000014">
    <property type="entry name" value="DNA polymerase III subunit gamma/tau"/>
    <property type="match status" value="1"/>
</dbReference>
<dbReference type="InterPro" id="IPR050238">
    <property type="entry name" value="DNA_Rep/Repair_Clamp_Loader"/>
</dbReference>
<evidence type="ECO:0000256" key="4">
    <source>
        <dbReference type="ARBA" id="ARBA00022695"/>
    </source>
</evidence>
<keyword evidence="9" id="KW-0067">ATP-binding</keyword>
<keyword evidence="10" id="KW-0239">DNA-directed DNA polymerase</keyword>
<feature type="domain" description="AAA+ ATPase" evidence="13">
    <location>
        <begin position="37"/>
        <end position="179"/>
    </location>
</feature>
<dbReference type="Gene3D" id="3.40.50.300">
    <property type="entry name" value="P-loop containing nucleotide triphosphate hydrolases"/>
    <property type="match status" value="1"/>
</dbReference>
<evidence type="ECO:0000256" key="7">
    <source>
        <dbReference type="ARBA" id="ARBA00022741"/>
    </source>
</evidence>
<evidence type="ECO:0000313" key="15">
    <source>
        <dbReference type="Proteomes" id="UP000473648"/>
    </source>
</evidence>
<comment type="similarity">
    <text evidence="1">Belongs to the DnaX/STICHEL family.</text>
</comment>
<name>A0A6L5GTG9_9FIRM</name>
<keyword evidence="5" id="KW-0235">DNA replication</keyword>
<dbReference type="Pfam" id="PF22608">
    <property type="entry name" value="DNAX_ATPase_lid"/>
    <property type="match status" value="1"/>
</dbReference>
<comment type="caution">
    <text evidence="14">The sequence shown here is derived from an EMBL/GenBank/DDBJ whole genome shotgun (WGS) entry which is preliminary data.</text>
</comment>
<dbReference type="EMBL" id="VOGB01000005">
    <property type="protein sequence ID" value="MQM73392.1"/>
    <property type="molecule type" value="Genomic_DNA"/>
</dbReference>
<feature type="region of interest" description="Disordered" evidence="12">
    <location>
        <begin position="373"/>
        <end position="453"/>
    </location>
</feature>
<keyword evidence="6" id="KW-0479">Metal-binding</keyword>
<dbReference type="SUPFAM" id="SSF48019">
    <property type="entry name" value="post-AAA+ oligomerization domain-like"/>
    <property type="match status" value="1"/>
</dbReference>
<evidence type="ECO:0000256" key="1">
    <source>
        <dbReference type="ARBA" id="ARBA00006360"/>
    </source>
</evidence>
<dbReference type="AlphaFoldDB" id="A0A6L5GTG9"/>
<dbReference type="Proteomes" id="UP000473648">
    <property type="component" value="Unassembled WGS sequence"/>
</dbReference>
<organism evidence="14 15">
    <name type="scientific">Candidatus Pseudoramibacter fermentans</name>
    <dbReference type="NCBI Taxonomy" id="2594427"/>
    <lineage>
        <taxon>Bacteria</taxon>
        <taxon>Bacillati</taxon>
        <taxon>Bacillota</taxon>
        <taxon>Clostridia</taxon>
        <taxon>Eubacteriales</taxon>
        <taxon>Eubacteriaceae</taxon>
        <taxon>Pseudoramibacter</taxon>
    </lineage>
</organism>
<evidence type="ECO:0000256" key="9">
    <source>
        <dbReference type="ARBA" id="ARBA00022840"/>
    </source>
</evidence>
<evidence type="ECO:0000313" key="14">
    <source>
        <dbReference type="EMBL" id="MQM73392.1"/>
    </source>
</evidence>